<dbReference type="GeneID" id="33065072"/>
<evidence type="ECO:0008006" key="3">
    <source>
        <dbReference type="Google" id="ProtNLM"/>
    </source>
</evidence>
<reference evidence="1 2" key="1">
    <citation type="submission" date="2016-09" db="EMBL/GenBank/DDBJ databases">
        <title>Streptomyces rubrolavendulae MJM4426 Genome sequencing and assembly.</title>
        <authorList>
            <person name="Kim J.-G."/>
        </authorList>
    </citation>
    <scope>NUCLEOTIDE SEQUENCE [LARGE SCALE GENOMIC DNA]</scope>
    <source>
        <strain evidence="1 2">MJM4426</strain>
    </source>
</reference>
<dbReference type="PROSITE" id="PS51257">
    <property type="entry name" value="PROKAR_LIPOPROTEIN"/>
    <property type="match status" value="1"/>
</dbReference>
<dbReference type="Proteomes" id="UP000095349">
    <property type="component" value="Chromosome"/>
</dbReference>
<organism evidence="1 2">
    <name type="scientific">Streptomyces rubrolavendulae</name>
    <dbReference type="NCBI Taxonomy" id="285473"/>
    <lineage>
        <taxon>Bacteria</taxon>
        <taxon>Bacillati</taxon>
        <taxon>Actinomycetota</taxon>
        <taxon>Actinomycetes</taxon>
        <taxon>Kitasatosporales</taxon>
        <taxon>Streptomycetaceae</taxon>
        <taxon>Streptomyces</taxon>
    </lineage>
</organism>
<dbReference type="PATRIC" id="fig|285473.5.peg.4722"/>
<proteinExistence type="predicted"/>
<keyword evidence="2" id="KW-1185">Reference proteome</keyword>
<evidence type="ECO:0000313" key="1">
    <source>
        <dbReference type="EMBL" id="AOT61605.1"/>
    </source>
</evidence>
<evidence type="ECO:0000313" key="2">
    <source>
        <dbReference type="Proteomes" id="UP000095349"/>
    </source>
</evidence>
<protein>
    <recommendedName>
        <fullName evidence="3">Lipoprotein</fullName>
    </recommendedName>
</protein>
<accession>A0A1D8G826</accession>
<dbReference type="OrthoDB" id="4310322at2"/>
<sequence length="172" mass="17580">MRVPTGAVRPTALLLASVLAAATLTGCTLLELTRDCEGTAARLEELAALGILGSRPDGATPARGFEEVDAGCWADSGEVVVHAERVYAFPGTRVEVAAHYRKAAARDGWEPDGAAGPDGLCFVRDGMALWVVPLTAESLMEDGLGGRSHSATGAGYSIGVETHVDGGGEAGC</sequence>
<name>A0A1D8G826_9ACTN</name>
<dbReference type="KEGG" id="srn:A4G23_04493"/>
<dbReference type="AlphaFoldDB" id="A0A1D8G826"/>
<dbReference type="RefSeq" id="WP_069978447.1">
    <property type="nucleotide sequence ID" value="NZ_CP017316.1"/>
</dbReference>
<gene>
    <name evidence="1" type="ORF">A4G23_04493</name>
</gene>
<dbReference type="EMBL" id="CP017316">
    <property type="protein sequence ID" value="AOT61605.1"/>
    <property type="molecule type" value="Genomic_DNA"/>
</dbReference>